<dbReference type="InterPro" id="IPR036291">
    <property type="entry name" value="NAD(P)-bd_dom_sf"/>
</dbReference>
<dbReference type="Pfam" id="PF08240">
    <property type="entry name" value="ADH_N"/>
    <property type="match status" value="1"/>
</dbReference>
<evidence type="ECO:0000313" key="6">
    <source>
        <dbReference type="Proteomes" id="UP001602058"/>
    </source>
</evidence>
<dbReference type="SUPFAM" id="SSF51735">
    <property type="entry name" value="NAD(P)-binding Rossmann-fold domains"/>
    <property type="match status" value="1"/>
</dbReference>
<accession>A0ABW6UIZ6</accession>
<keyword evidence="1" id="KW-0521">NADP</keyword>
<gene>
    <name evidence="5" type="ORF">ACFY1D_17305</name>
</gene>
<dbReference type="Gene3D" id="3.40.50.720">
    <property type="entry name" value="NAD(P)-binding Rossmann-like Domain"/>
    <property type="match status" value="1"/>
</dbReference>
<dbReference type="SMART" id="SM00829">
    <property type="entry name" value="PKS_ER"/>
    <property type="match status" value="1"/>
</dbReference>
<dbReference type="InterPro" id="IPR011032">
    <property type="entry name" value="GroES-like_sf"/>
</dbReference>
<dbReference type="Pfam" id="PF13602">
    <property type="entry name" value="ADH_zinc_N_2"/>
    <property type="match status" value="1"/>
</dbReference>
<dbReference type="EMBL" id="JBIAWJ010000008">
    <property type="protein sequence ID" value="MFF4523157.1"/>
    <property type="molecule type" value="Genomic_DNA"/>
</dbReference>
<name>A0ABW6UIZ6_9ACTN</name>
<organism evidence="5 6">
    <name type="scientific">Streptomyces bluensis</name>
    <dbReference type="NCBI Taxonomy" id="33897"/>
    <lineage>
        <taxon>Bacteria</taxon>
        <taxon>Bacillati</taxon>
        <taxon>Actinomycetota</taxon>
        <taxon>Actinomycetes</taxon>
        <taxon>Kitasatosporales</taxon>
        <taxon>Streptomycetaceae</taxon>
        <taxon>Streptomyces</taxon>
    </lineage>
</organism>
<comment type="caution">
    <text evidence="5">The sequence shown here is derived from an EMBL/GenBank/DDBJ whole genome shotgun (WGS) entry which is preliminary data.</text>
</comment>
<dbReference type="SUPFAM" id="SSF50129">
    <property type="entry name" value="GroES-like"/>
    <property type="match status" value="1"/>
</dbReference>
<dbReference type="InterPro" id="IPR020843">
    <property type="entry name" value="ER"/>
</dbReference>
<evidence type="ECO:0000256" key="3">
    <source>
        <dbReference type="SAM" id="MobiDB-lite"/>
    </source>
</evidence>
<evidence type="ECO:0000256" key="2">
    <source>
        <dbReference type="ARBA" id="ARBA00023002"/>
    </source>
</evidence>
<evidence type="ECO:0000313" key="5">
    <source>
        <dbReference type="EMBL" id="MFF4523157.1"/>
    </source>
</evidence>
<sequence length="316" mass="31584">MTEFGAPSVLVAGEAPDPQPGKGQVVVDVEAVNVVFVETQIRAGRAPLPLPLPTPPYIPGSGVGGVIGAVGPDTDPGLLGRRVIAQSSGSGGYAEKALVAADAVIPIPEALSTADAVALLTDGATAMALFRLAAPKPEEWVLVEAAAGGLGGLLVQLAVNAGAKVIGTVGSDAKLSAVRDAGAQAVNYAQPDWTERVRTLTGGATVDVVFDGVGGDIGTAATSLVEAGGRFLLTGAASGGYTDPAALAERGVTVLGLQQVREMGLNLQELGADALEQAAAGRLRPVIGQTFPLEHAADAHAAMEARTTIGKTLLLV</sequence>
<dbReference type="InterPro" id="IPR013154">
    <property type="entry name" value="ADH-like_N"/>
</dbReference>
<reference evidence="5 6" key="1">
    <citation type="submission" date="2024-10" db="EMBL/GenBank/DDBJ databases">
        <title>The Natural Products Discovery Center: Release of the First 8490 Sequenced Strains for Exploring Actinobacteria Biosynthetic Diversity.</title>
        <authorList>
            <person name="Kalkreuter E."/>
            <person name="Kautsar S.A."/>
            <person name="Yang D."/>
            <person name="Bader C.D."/>
            <person name="Teijaro C.N."/>
            <person name="Fluegel L."/>
            <person name="Davis C.M."/>
            <person name="Simpson J.R."/>
            <person name="Lauterbach L."/>
            <person name="Steele A.D."/>
            <person name="Gui C."/>
            <person name="Meng S."/>
            <person name="Li G."/>
            <person name="Viehrig K."/>
            <person name="Ye F."/>
            <person name="Su P."/>
            <person name="Kiefer A.F."/>
            <person name="Nichols A."/>
            <person name="Cepeda A.J."/>
            <person name="Yan W."/>
            <person name="Fan B."/>
            <person name="Jiang Y."/>
            <person name="Adhikari A."/>
            <person name="Zheng C.-J."/>
            <person name="Schuster L."/>
            <person name="Cowan T.M."/>
            <person name="Smanski M.J."/>
            <person name="Chevrette M.G."/>
            <person name="De Carvalho L.P.S."/>
            <person name="Shen B."/>
        </authorList>
    </citation>
    <scope>NUCLEOTIDE SEQUENCE [LARGE SCALE GENOMIC DNA]</scope>
    <source>
        <strain evidence="5 6">NPDC001390</strain>
    </source>
</reference>
<feature type="region of interest" description="Disordered" evidence="3">
    <location>
        <begin position="1"/>
        <end position="22"/>
    </location>
</feature>
<feature type="domain" description="Enoyl reductase (ER)" evidence="4">
    <location>
        <begin position="5"/>
        <end position="314"/>
    </location>
</feature>
<dbReference type="PANTHER" id="PTHR48106">
    <property type="entry name" value="QUINONE OXIDOREDUCTASE PIG3-RELATED"/>
    <property type="match status" value="1"/>
</dbReference>
<protein>
    <submittedName>
        <fullName evidence="5">Zinc-binding dehydrogenase</fullName>
    </submittedName>
</protein>
<dbReference type="Gene3D" id="3.90.180.10">
    <property type="entry name" value="Medium-chain alcohol dehydrogenases, catalytic domain"/>
    <property type="match status" value="1"/>
</dbReference>
<keyword evidence="2" id="KW-0560">Oxidoreductase</keyword>
<evidence type="ECO:0000256" key="1">
    <source>
        <dbReference type="ARBA" id="ARBA00022857"/>
    </source>
</evidence>
<proteinExistence type="predicted"/>
<dbReference type="Proteomes" id="UP001602058">
    <property type="component" value="Unassembled WGS sequence"/>
</dbReference>
<keyword evidence="6" id="KW-1185">Reference proteome</keyword>
<evidence type="ECO:0000259" key="4">
    <source>
        <dbReference type="SMART" id="SM00829"/>
    </source>
</evidence>
<dbReference type="RefSeq" id="WP_387887341.1">
    <property type="nucleotide sequence ID" value="NZ_JBIAWJ010000008.1"/>
</dbReference>